<dbReference type="Pfam" id="PF00400">
    <property type="entry name" value="WD40"/>
    <property type="match status" value="1"/>
</dbReference>
<accession>A0A1X2IVP2</accession>
<name>A0A1X2IVP2_9FUNG</name>
<feature type="region of interest" description="Disordered" evidence="4">
    <location>
        <begin position="128"/>
        <end position="147"/>
    </location>
</feature>
<sequence length="701" mass="77670">MATAATTAAATTATAATTTSKSDMEMTSLSASTCDVFGLSNDILDFISKQHGIQPKVFLEDEPDWSFIAEIESAESSEEWEPPKLQSPAVDIKISEESCLNEMLTRLDYYQHSMNRHVEGLQPKLSKEDLRKTDSLSPGISPTSSTGIILTPSLPTGRNTVKRNTTISYSHTTRATRNNKLDHQAILTRLLDAPYSSMLQRPYVPVAVWQGSNWEDWAQFAPGELIHVPFTEDEDFVVNKMAQKLTERKRKVNSKSLPYDSIAWSQAPILLPGRESQDCCFRYMDIMESKNHLFQKPQLVTRVKIPSKAVQNYHDLLTSRQISGKVCMNKHHSVVWMNMSTEVTIGGGSGDASCILLEGDARTTDSLQLIAGSVCDDNQSYNMEGNLREWKSSTGKIEQLKGHFIETDTSDGGTQVSWRTVHDIKTSNDKKLIFSASRDRNAKIWSRETRKLLSTLVCHGGPVHQIAVKPGDENIIATGSADGSGVIWKITKGGKNGQGEVCATEMVDDLDHCSVECLEFGHGASDQKLFMGYRTEISDNLGWITAFDARTADPLYNIRDMRGSVGCMAISQSGKHILSGNDSVDGGDQMLHVNDVITGKSILKARTGHLDVNCVAFSRCDNYIASGSVNNQISIYDMRKPSRPVYEFLHDSKLYPPSTLPYRPKLSFLRFSHSFLIKTVGKTMAGFLHQTRELVSLECIG</sequence>
<feature type="repeat" description="WD" evidence="3">
    <location>
        <begin position="421"/>
        <end position="455"/>
    </location>
</feature>
<evidence type="ECO:0000259" key="5">
    <source>
        <dbReference type="Pfam" id="PF25048"/>
    </source>
</evidence>
<keyword evidence="1 3" id="KW-0853">WD repeat</keyword>
<dbReference type="SUPFAM" id="SSF50978">
    <property type="entry name" value="WD40 repeat-like"/>
    <property type="match status" value="1"/>
</dbReference>
<dbReference type="OrthoDB" id="10248252at2759"/>
<organism evidence="6 7">
    <name type="scientific">Absidia repens</name>
    <dbReference type="NCBI Taxonomy" id="90262"/>
    <lineage>
        <taxon>Eukaryota</taxon>
        <taxon>Fungi</taxon>
        <taxon>Fungi incertae sedis</taxon>
        <taxon>Mucoromycota</taxon>
        <taxon>Mucoromycotina</taxon>
        <taxon>Mucoromycetes</taxon>
        <taxon>Mucorales</taxon>
        <taxon>Cunninghamellaceae</taxon>
        <taxon>Absidia</taxon>
    </lineage>
</organism>
<dbReference type="SMART" id="SM00320">
    <property type="entry name" value="WD40"/>
    <property type="match status" value="4"/>
</dbReference>
<dbReference type="InterPro" id="IPR015943">
    <property type="entry name" value="WD40/YVTN_repeat-like_dom_sf"/>
</dbReference>
<evidence type="ECO:0000256" key="2">
    <source>
        <dbReference type="ARBA" id="ARBA00022737"/>
    </source>
</evidence>
<dbReference type="AlphaFoldDB" id="A0A1X2IVP2"/>
<dbReference type="Proteomes" id="UP000193560">
    <property type="component" value="Unassembled WGS sequence"/>
</dbReference>
<proteinExistence type="predicted"/>
<dbReference type="InterPro" id="IPR056828">
    <property type="entry name" value="Beta-prop_TEP1_C"/>
</dbReference>
<evidence type="ECO:0000256" key="3">
    <source>
        <dbReference type="PROSITE-ProRule" id="PRU00221"/>
    </source>
</evidence>
<reference evidence="6 7" key="1">
    <citation type="submission" date="2016-07" db="EMBL/GenBank/DDBJ databases">
        <title>Pervasive Adenine N6-methylation of Active Genes in Fungi.</title>
        <authorList>
            <consortium name="DOE Joint Genome Institute"/>
            <person name="Mondo S.J."/>
            <person name="Dannebaum R.O."/>
            <person name="Kuo R.C."/>
            <person name="Labutti K."/>
            <person name="Haridas S."/>
            <person name="Kuo A."/>
            <person name="Salamov A."/>
            <person name="Ahrendt S.R."/>
            <person name="Lipzen A."/>
            <person name="Sullivan W."/>
            <person name="Andreopoulos W.B."/>
            <person name="Clum A."/>
            <person name="Lindquist E."/>
            <person name="Daum C."/>
            <person name="Ramamoorthy G.K."/>
            <person name="Gryganskyi A."/>
            <person name="Culley D."/>
            <person name="Magnuson J.K."/>
            <person name="James T.Y."/>
            <person name="O'Malley M.A."/>
            <person name="Stajich J.E."/>
            <person name="Spatafora J.W."/>
            <person name="Visel A."/>
            <person name="Grigoriev I.V."/>
        </authorList>
    </citation>
    <scope>NUCLEOTIDE SEQUENCE [LARGE SCALE GENOMIC DNA]</scope>
    <source>
        <strain evidence="6 7">NRRL 1336</strain>
    </source>
</reference>
<evidence type="ECO:0000256" key="4">
    <source>
        <dbReference type="SAM" id="MobiDB-lite"/>
    </source>
</evidence>
<dbReference type="InterPro" id="IPR001680">
    <property type="entry name" value="WD40_rpt"/>
</dbReference>
<feature type="domain" description="TEP-1 C-terminal beta-propeller" evidence="5">
    <location>
        <begin position="430"/>
        <end position="488"/>
    </location>
</feature>
<feature type="compositionally biased region" description="Polar residues" evidence="4">
    <location>
        <begin position="135"/>
        <end position="147"/>
    </location>
</feature>
<dbReference type="Pfam" id="PF25048">
    <property type="entry name" value="Beta-prop_TEP1_C"/>
    <property type="match status" value="1"/>
</dbReference>
<evidence type="ECO:0000313" key="6">
    <source>
        <dbReference type="EMBL" id="ORZ23145.1"/>
    </source>
</evidence>
<comment type="caution">
    <text evidence="6">The sequence shown here is derived from an EMBL/GenBank/DDBJ whole genome shotgun (WGS) entry which is preliminary data.</text>
</comment>
<gene>
    <name evidence="6" type="ORF">BCR42DRAFT_404081</name>
</gene>
<dbReference type="EMBL" id="MCGE01000003">
    <property type="protein sequence ID" value="ORZ23145.1"/>
    <property type="molecule type" value="Genomic_DNA"/>
</dbReference>
<evidence type="ECO:0000256" key="1">
    <source>
        <dbReference type="ARBA" id="ARBA00022574"/>
    </source>
</evidence>
<evidence type="ECO:0000313" key="7">
    <source>
        <dbReference type="Proteomes" id="UP000193560"/>
    </source>
</evidence>
<feature type="region of interest" description="Disordered" evidence="4">
    <location>
        <begin position="1"/>
        <end position="25"/>
    </location>
</feature>
<feature type="compositionally biased region" description="Low complexity" evidence="4">
    <location>
        <begin position="1"/>
        <end position="19"/>
    </location>
</feature>
<dbReference type="PANTHER" id="PTHR19848:SF8">
    <property type="entry name" value="F-BOX AND WD REPEAT DOMAIN CONTAINING 7"/>
    <property type="match status" value="1"/>
</dbReference>
<dbReference type="PANTHER" id="PTHR19848">
    <property type="entry name" value="WD40 REPEAT PROTEIN"/>
    <property type="match status" value="1"/>
</dbReference>
<dbReference type="STRING" id="90262.A0A1X2IVP2"/>
<protein>
    <submittedName>
        <fullName evidence="6">WD40-repeat-containing domain protein</fullName>
    </submittedName>
</protein>
<dbReference type="PROSITE" id="PS50082">
    <property type="entry name" value="WD_REPEATS_2"/>
    <property type="match status" value="1"/>
</dbReference>
<keyword evidence="7" id="KW-1185">Reference proteome</keyword>
<dbReference type="InterPro" id="IPR036322">
    <property type="entry name" value="WD40_repeat_dom_sf"/>
</dbReference>
<dbReference type="Gene3D" id="2.130.10.10">
    <property type="entry name" value="YVTN repeat-like/Quinoprotein amine dehydrogenase"/>
    <property type="match status" value="1"/>
</dbReference>
<keyword evidence="2" id="KW-0677">Repeat</keyword>